<dbReference type="Gene3D" id="3.40.50.150">
    <property type="entry name" value="Vaccinia Virus protein VP39"/>
    <property type="match status" value="1"/>
</dbReference>
<reference evidence="2" key="1">
    <citation type="submission" date="2016-10" db="EMBL/GenBank/DDBJ databases">
        <authorList>
            <person name="Varghese N."/>
            <person name="Submissions S."/>
        </authorList>
    </citation>
    <scope>NUCLEOTIDE SEQUENCE [LARGE SCALE GENOMIC DNA]</scope>
    <source>
        <strain evidence="2">GAS369</strain>
    </source>
</reference>
<dbReference type="GO" id="GO:0032259">
    <property type="term" value="P:methylation"/>
    <property type="evidence" value="ECO:0007669"/>
    <property type="project" value="UniProtKB-KW"/>
</dbReference>
<protein>
    <submittedName>
        <fullName evidence="1">Methyltransferase, FkbM family</fullName>
    </submittedName>
</protein>
<proteinExistence type="predicted"/>
<keyword evidence="2" id="KW-1185">Reference proteome</keyword>
<dbReference type="EMBL" id="LT629750">
    <property type="protein sequence ID" value="SDR81187.1"/>
    <property type="molecule type" value="Genomic_DNA"/>
</dbReference>
<dbReference type="GO" id="GO:0008168">
    <property type="term" value="F:methyltransferase activity"/>
    <property type="evidence" value="ECO:0007669"/>
    <property type="project" value="UniProtKB-KW"/>
</dbReference>
<keyword evidence="1" id="KW-0808">Transferase</keyword>
<dbReference type="PANTHER" id="PTHR32026">
    <property type="entry name" value="METHYLTRANSFERASE-LIKE PROTEIN 24"/>
    <property type="match status" value="1"/>
</dbReference>
<dbReference type="Proteomes" id="UP000243904">
    <property type="component" value="Chromosome I"/>
</dbReference>
<evidence type="ECO:0000313" key="1">
    <source>
        <dbReference type="EMBL" id="SDR81187.1"/>
    </source>
</evidence>
<dbReference type="InterPro" id="IPR026913">
    <property type="entry name" value="METTL24"/>
</dbReference>
<organism evidence="1 2">
    <name type="scientific">Bradyrhizobium canariense</name>
    <dbReference type="NCBI Taxonomy" id="255045"/>
    <lineage>
        <taxon>Bacteria</taxon>
        <taxon>Pseudomonadati</taxon>
        <taxon>Pseudomonadota</taxon>
        <taxon>Alphaproteobacteria</taxon>
        <taxon>Hyphomicrobiales</taxon>
        <taxon>Nitrobacteraceae</taxon>
        <taxon>Bradyrhizobium</taxon>
    </lineage>
</organism>
<sequence>MESSSSTRTVKSEIGDPVQLADLRPVACNSLARVGNANDGGYVVPLDALAAANALLSFGLSHDWSFERDFKRHNPAALIHCYDHTVSLRTALEYSIGQLPRFILQFKASAFRKIFTWIDYLTFFRADNIHFKQRVWRDRQENSVTIEDVFARLPAACPVFVKMDIEGSEYRVLDDLLRHSQNIVAMAIEFHDVDILSGPFNSFIEKIKRDFYIVHLHGNNMGGMAFHFPIAPEITFLHKRFFNSVPPPSQLKYPVAGLDRPNYAGLPEFTFEF</sequence>
<dbReference type="PANTHER" id="PTHR32026:SF10">
    <property type="entry name" value="METHYLTRANSFERASE-LIKE PROTEIN 24-RELATED"/>
    <property type="match status" value="1"/>
</dbReference>
<name>A0A1H1M3B5_9BRAD</name>
<dbReference type="AlphaFoldDB" id="A0A1H1M3B5"/>
<evidence type="ECO:0000313" key="2">
    <source>
        <dbReference type="Proteomes" id="UP000243904"/>
    </source>
</evidence>
<accession>A0A1H1M3B5</accession>
<gene>
    <name evidence="1" type="ORF">SAMN05444158_0071</name>
</gene>
<keyword evidence="1" id="KW-0489">Methyltransferase</keyword>
<dbReference type="InterPro" id="IPR029063">
    <property type="entry name" value="SAM-dependent_MTases_sf"/>
</dbReference>
<dbReference type="SUPFAM" id="SSF53335">
    <property type="entry name" value="S-adenosyl-L-methionine-dependent methyltransferases"/>
    <property type="match status" value="1"/>
</dbReference>